<dbReference type="AlphaFoldDB" id="A0A7N2KZQ0"/>
<dbReference type="Gramene" id="QL02p073303:mrna">
    <property type="protein sequence ID" value="QL02p073303:mrna:CDS:1"/>
    <property type="gene ID" value="QL02p073303"/>
</dbReference>
<dbReference type="GeneID" id="115978242"/>
<dbReference type="RefSeq" id="XP_030956122.1">
    <property type="nucleotide sequence ID" value="XM_031100262.1"/>
</dbReference>
<evidence type="ECO:0000313" key="1">
    <source>
        <dbReference type="EnsemblPlants" id="QL02p073303:mrna:CDS:1"/>
    </source>
</evidence>
<keyword evidence="2" id="KW-1185">Reference proteome</keyword>
<gene>
    <name evidence="1" type="primary">LOC115978242</name>
</gene>
<dbReference type="EnsemblPlants" id="QL02p073308:mrna">
    <property type="protein sequence ID" value="QL02p073308:mrna:CDS:1"/>
    <property type="gene ID" value="QL02p073308"/>
</dbReference>
<dbReference type="KEGG" id="qlo:115978242"/>
<sequence length="205" mass="23020">MKREGRQHGMVRTYRILPSSINPRPETRVVNKYDSPLTAGLFTKVPSKPTNHSKFTGKCGTPGCTGCHDHPACKSKNKTKGTRKLKSHDVVSNSRLISWRVMDRKPGLNFSGFSATGILDHLYNDHANDDDDDDEEVYSDINEYDHVYYGYGSSNNGDNKAEIEIKEDDDEKSDGNDDDKMSFCDVGFVLDQAEGDEGWCLVEEM</sequence>
<dbReference type="Gramene" id="QL02p073308:mrna">
    <property type="protein sequence ID" value="QL02p073308:mrna:CDS:1"/>
    <property type="gene ID" value="QL02p073308"/>
</dbReference>
<accession>A0A7N2KZQ0</accession>
<reference evidence="2" key="1">
    <citation type="journal article" date="2016" name="G3 (Bethesda)">
        <title>First Draft Assembly and Annotation of the Genome of a California Endemic Oak Quercus lobata Nee (Fagaceae).</title>
        <authorList>
            <person name="Sork V.L."/>
            <person name="Fitz-Gibbon S.T."/>
            <person name="Puiu D."/>
            <person name="Crepeau M."/>
            <person name="Gugger P.F."/>
            <person name="Sherman R."/>
            <person name="Stevens K."/>
            <person name="Langley C.H."/>
            <person name="Pellegrini M."/>
            <person name="Salzberg S.L."/>
        </authorList>
    </citation>
    <scope>NUCLEOTIDE SEQUENCE [LARGE SCALE GENOMIC DNA]</scope>
    <source>
        <strain evidence="2">cv. SW786</strain>
    </source>
</reference>
<dbReference type="KEGG" id="qlo:115978243"/>
<organism evidence="1 2">
    <name type="scientific">Quercus lobata</name>
    <name type="common">Valley oak</name>
    <dbReference type="NCBI Taxonomy" id="97700"/>
    <lineage>
        <taxon>Eukaryota</taxon>
        <taxon>Viridiplantae</taxon>
        <taxon>Streptophyta</taxon>
        <taxon>Embryophyta</taxon>
        <taxon>Tracheophyta</taxon>
        <taxon>Spermatophyta</taxon>
        <taxon>Magnoliopsida</taxon>
        <taxon>eudicotyledons</taxon>
        <taxon>Gunneridae</taxon>
        <taxon>Pentapetalae</taxon>
        <taxon>rosids</taxon>
        <taxon>fabids</taxon>
        <taxon>Fagales</taxon>
        <taxon>Fagaceae</taxon>
        <taxon>Quercus</taxon>
    </lineage>
</organism>
<dbReference type="EnsemblPlants" id="QL02p073303:mrna">
    <property type="protein sequence ID" value="QL02p073303:mrna:CDS:1"/>
    <property type="gene ID" value="QL02p073303"/>
</dbReference>
<dbReference type="PANTHER" id="PTHR34278">
    <property type="entry name" value="PROTEIN THI031, PUTATIVE-RELATED"/>
    <property type="match status" value="1"/>
</dbReference>
<proteinExistence type="predicted"/>
<evidence type="ECO:0000313" key="2">
    <source>
        <dbReference type="Proteomes" id="UP000594261"/>
    </source>
</evidence>
<dbReference type="OMA" id="GGNSWHE"/>
<name>A0A7N2KZQ0_QUELO</name>
<protein>
    <submittedName>
        <fullName evidence="1">Uncharacterized protein</fullName>
    </submittedName>
</protein>
<dbReference type="OrthoDB" id="663108at2759"/>
<reference evidence="1" key="2">
    <citation type="submission" date="2021-01" db="UniProtKB">
        <authorList>
            <consortium name="EnsemblPlants"/>
        </authorList>
    </citation>
    <scope>IDENTIFICATION</scope>
</reference>
<dbReference type="Proteomes" id="UP000594261">
    <property type="component" value="Chromosome 2"/>
</dbReference>
<dbReference type="PANTHER" id="PTHR34278:SF1">
    <property type="entry name" value="PROTEIN THI031, PUTATIVE-RELATED"/>
    <property type="match status" value="1"/>
</dbReference>